<keyword evidence="1 2" id="KW-0147">Chitin-binding</keyword>
<keyword evidence="7" id="KW-1185">Reference proteome</keyword>
<protein>
    <recommendedName>
        <fullName evidence="5">Chitin-binding type-1 domain-containing protein</fullName>
    </recommendedName>
</protein>
<feature type="compositionally biased region" description="Low complexity" evidence="3">
    <location>
        <begin position="322"/>
        <end position="349"/>
    </location>
</feature>
<evidence type="ECO:0000256" key="2">
    <source>
        <dbReference type="PROSITE-ProRule" id="PRU00261"/>
    </source>
</evidence>
<proteinExistence type="predicted"/>
<feature type="compositionally biased region" description="Basic residues" evidence="3">
    <location>
        <begin position="554"/>
        <end position="580"/>
    </location>
</feature>
<gene>
    <name evidence="6" type="ORF">ACHAW5_000195</name>
</gene>
<dbReference type="PANTHER" id="PTHR21113:SF4">
    <property type="entry name" value="CHITIN-BINDING TYPE-4 DOMAIN-CONTAINING PROTEIN"/>
    <property type="match status" value="1"/>
</dbReference>
<comment type="caution">
    <text evidence="2">Lacks conserved residue(s) required for the propagation of feature annotation.</text>
</comment>
<dbReference type="InterPro" id="IPR001002">
    <property type="entry name" value="Chitin-bd_1"/>
</dbReference>
<feature type="region of interest" description="Disordered" evidence="3">
    <location>
        <begin position="510"/>
        <end position="599"/>
    </location>
</feature>
<evidence type="ECO:0000256" key="3">
    <source>
        <dbReference type="SAM" id="MobiDB-lite"/>
    </source>
</evidence>
<dbReference type="InterPro" id="IPR036861">
    <property type="entry name" value="Endochitinase-like_sf"/>
</dbReference>
<dbReference type="Gene3D" id="3.30.60.10">
    <property type="entry name" value="Endochitinase-like"/>
    <property type="match status" value="2"/>
</dbReference>
<feature type="disulfide bond" evidence="2">
    <location>
        <begin position="187"/>
        <end position="201"/>
    </location>
</feature>
<dbReference type="InterPro" id="IPR023346">
    <property type="entry name" value="Lysozyme-like_dom_sf"/>
</dbReference>
<dbReference type="Proteomes" id="UP001530315">
    <property type="component" value="Unassembled WGS sequence"/>
</dbReference>
<name>A0ABD3NGN9_9STRA</name>
<feature type="domain" description="Chitin-binding type-1" evidence="5">
    <location>
        <begin position="168"/>
        <end position="227"/>
    </location>
</feature>
<keyword evidence="4" id="KW-0732">Signal</keyword>
<accession>A0ABD3NGN9</accession>
<dbReference type="GO" id="GO:0008061">
    <property type="term" value="F:chitin binding"/>
    <property type="evidence" value="ECO:0007669"/>
    <property type="project" value="UniProtKB-UniRule"/>
</dbReference>
<evidence type="ECO:0000313" key="6">
    <source>
        <dbReference type="EMBL" id="KAL3772140.1"/>
    </source>
</evidence>
<dbReference type="Gene3D" id="1.10.530.10">
    <property type="match status" value="1"/>
</dbReference>
<organism evidence="6 7">
    <name type="scientific">Stephanodiscus triporus</name>
    <dbReference type="NCBI Taxonomy" id="2934178"/>
    <lineage>
        <taxon>Eukaryota</taxon>
        <taxon>Sar</taxon>
        <taxon>Stramenopiles</taxon>
        <taxon>Ochrophyta</taxon>
        <taxon>Bacillariophyta</taxon>
        <taxon>Coscinodiscophyceae</taxon>
        <taxon>Thalassiosirophycidae</taxon>
        <taxon>Stephanodiscales</taxon>
        <taxon>Stephanodiscaceae</taxon>
        <taxon>Stephanodiscus</taxon>
    </lineage>
</organism>
<comment type="caution">
    <text evidence="6">The sequence shown here is derived from an EMBL/GenBank/DDBJ whole genome shotgun (WGS) entry which is preliminary data.</text>
</comment>
<feature type="signal peptide" evidence="4">
    <location>
        <begin position="1"/>
        <end position="19"/>
    </location>
</feature>
<dbReference type="EMBL" id="JALLAZ020001586">
    <property type="protein sequence ID" value="KAL3772140.1"/>
    <property type="molecule type" value="Genomic_DNA"/>
</dbReference>
<keyword evidence="2" id="KW-1015">Disulfide bond</keyword>
<dbReference type="Pfam" id="PF00187">
    <property type="entry name" value="Chitin_bind_1"/>
    <property type="match status" value="1"/>
</dbReference>
<dbReference type="SUPFAM" id="SSF53955">
    <property type="entry name" value="Lysozyme-like"/>
    <property type="match status" value="1"/>
</dbReference>
<dbReference type="PROSITE" id="PS50941">
    <property type="entry name" value="CHIT_BIND_I_2"/>
    <property type="match status" value="1"/>
</dbReference>
<feature type="compositionally biased region" description="Basic residues" evidence="3">
    <location>
        <begin position="305"/>
        <end position="321"/>
    </location>
</feature>
<dbReference type="SUPFAM" id="SSF57016">
    <property type="entry name" value="Plant lectins/antimicrobial peptides"/>
    <property type="match status" value="2"/>
</dbReference>
<evidence type="ECO:0000259" key="5">
    <source>
        <dbReference type="PROSITE" id="PS50941"/>
    </source>
</evidence>
<sequence>MKITAPALLLLGIAHHVHATNVRHVKSKIAGNAVGHTVPTAKSETARSLQGIPKVFAIDAPDHVGLRHEKSTSKNDAAIELLNVRATFEGAHVIVDDAVDGIAVDASHSGNIRGGAFTAPKHKEDDSDGSLSGLREIGADNRRLNIFDDFSKVQEDGISSLLETSALIGTCGGGNVGNGVCLNEGECCSRFGWCGVTAEHCGGPSGGTCGSGNVGDGTCPIHGECCSQWGWCGVTAEHCDGINGTPKPISSKPTTRVPTSSKPTSKPVTSPTILPTSRPSTVLPTTPRPTTLQPVGPPTPTARPTTRKPTTRKPTTRRPSTRKPTTTPTNSPSISPSSTPSDEPSSFPSQTPTYTPLLFDGIENAASLNAGRIDIMWDFPSYNGEVPDLETVKYHVFGTVGSYNVTSALENFTIEELISHFISEGVDNSTIQHHLVEGDVFEFSLNTTFLGELHTVFVIAEADGVFSTNVEATELYASSSNPVMKEGVNIVGMFIPTQNLTISVTATEHFSSKPTLTPTTKPTTRNPTRKPTTRPTTPKPTSLQPAGPTTPKPTTRKPTSRKPTTRKPTTRKPTTRRPSTRKPTTATPTSKPTTPRPNFILEFDGLLRPEHQNLKAGDFVSGVTADAQFFFYHIYEVVLSSDAKVILYVVEGRLEDVYDSLDFEGSAGISRPNKVALTPSSARRHRHLISKMRARKLCGWFCDAWNAATDWIGDRINDIGGAVKGIVELIKSGEAEDSLSVVDINESKEFELSADPIIVGNSTKVSFAKLSLHIQVRADLFVKFKISFDNVQAESGIRVDYSAGFELTLGLVIERSYEEKIWEGKVMRKNFFIGPVPVWISATPSLEVKGSVSVNAKLGLANVKGGLKGGGKMSVAASVSNGITNTWDPPGLEPYFEHEVSGGELSATAAIFLVPAFSVELYDGLLKGGISFPVGPSIDITAKLVDINGNLRIALDKFDISIGVSGGVNIGTSIDEDLKLEKEVFKEALTIISLPKARFPPNALHYCEEGQGGARSAGIDNIIVVQEDDNSLFRNGFREEAEWFFSDETANEWQLLFQEEPFKAELKNTGILSSSSTVSGNLNVAIRPQFPPLPFPVVYSVDLKSIVKDATVDCIRNGPCSEGFFDEMAQEFGAIFNSQLFLSQAPDPKNPPFPSKVYKFEDFMKALETLKGKENFRMWLGDGCGVVAKKRALVNIAAFLGQAMRETIIYDACDENNWDKWRADVFKEPTSPPEFLSAFYPMSSSCGQLGQSYEDYDCPDACPKDPSMDITATTNADWIGAPPPLFCGPTEKYNNLGYWNPMKFCEGPDKSCDGQPFFYPGQTAGYHFSTDEDPKYPNEYYANPLPDADGITQPARFDNLPRTNVEGCCWWGRGVIQTTGRCNFGKLNKNLGAGAQDGLYPDINFCSNPQALCDGPSELKWIAGIFFWVSEVESYKDIRLNTTYKQWVDEYINRGCADDPDMENCDFLFEYASGIVNRGCADPGETGCPGCIPGATCDPAHNVPERVEASKQVLRAFLSLP</sequence>
<feature type="compositionally biased region" description="Low complexity" evidence="3">
    <location>
        <begin position="581"/>
        <end position="597"/>
    </location>
</feature>
<dbReference type="PANTHER" id="PTHR21113">
    <property type="entry name" value="AGAP001705-PA"/>
    <property type="match status" value="1"/>
</dbReference>
<feature type="compositionally biased region" description="Low complexity" evidence="3">
    <location>
        <begin position="513"/>
        <end position="526"/>
    </location>
</feature>
<evidence type="ECO:0000313" key="7">
    <source>
        <dbReference type="Proteomes" id="UP001530315"/>
    </source>
</evidence>
<feature type="compositionally biased region" description="Low complexity" evidence="3">
    <location>
        <begin position="250"/>
        <end position="294"/>
    </location>
</feature>
<reference evidence="6 7" key="1">
    <citation type="submission" date="2024-10" db="EMBL/GenBank/DDBJ databases">
        <title>Updated reference genomes for cyclostephanoid diatoms.</title>
        <authorList>
            <person name="Roberts W.R."/>
            <person name="Alverson A.J."/>
        </authorList>
    </citation>
    <scope>NUCLEOTIDE SEQUENCE [LARGE SCALE GENOMIC DNA]</scope>
    <source>
        <strain evidence="6 7">AJA276-08</strain>
    </source>
</reference>
<dbReference type="SMART" id="SM00270">
    <property type="entry name" value="ChtBD1"/>
    <property type="match status" value="2"/>
</dbReference>
<evidence type="ECO:0000256" key="4">
    <source>
        <dbReference type="SAM" id="SignalP"/>
    </source>
</evidence>
<evidence type="ECO:0000256" key="1">
    <source>
        <dbReference type="ARBA" id="ARBA00022669"/>
    </source>
</evidence>
<feature type="region of interest" description="Disordered" evidence="3">
    <location>
        <begin position="243"/>
        <end position="354"/>
    </location>
</feature>
<feature type="chain" id="PRO_5044782219" description="Chitin-binding type-1 domain-containing protein" evidence="4">
    <location>
        <begin position="20"/>
        <end position="1521"/>
    </location>
</feature>
<dbReference type="CDD" id="cd00035">
    <property type="entry name" value="ChtBD1"/>
    <property type="match status" value="1"/>
</dbReference>